<protein>
    <submittedName>
        <fullName evidence="1">Uncharacterized protein</fullName>
    </submittedName>
</protein>
<organism evidence="1">
    <name type="scientific">Timema monikensis</name>
    <dbReference type="NCBI Taxonomy" id="170555"/>
    <lineage>
        <taxon>Eukaryota</taxon>
        <taxon>Metazoa</taxon>
        <taxon>Ecdysozoa</taxon>
        <taxon>Arthropoda</taxon>
        <taxon>Hexapoda</taxon>
        <taxon>Insecta</taxon>
        <taxon>Pterygota</taxon>
        <taxon>Neoptera</taxon>
        <taxon>Polyneoptera</taxon>
        <taxon>Phasmatodea</taxon>
        <taxon>Timematodea</taxon>
        <taxon>Timematoidea</taxon>
        <taxon>Timematidae</taxon>
        <taxon>Timema</taxon>
    </lineage>
</organism>
<reference evidence="1" key="1">
    <citation type="submission" date="2020-11" db="EMBL/GenBank/DDBJ databases">
        <authorList>
            <person name="Tran Van P."/>
        </authorList>
    </citation>
    <scope>NUCLEOTIDE SEQUENCE</scope>
</reference>
<accession>A0A7R9HUR1</accession>
<sequence length="80" mass="9533">MFLLRWYKSYRSVWTIPRGWYDKQLWVLGHAGFWLVLQENQLLHESTTTTTRHFVISTAQHQTLVSLFGYLKFGTVNSLK</sequence>
<evidence type="ECO:0000313" key="1">
    <source>
        <dbReference type="EMBL" id="CAD7435152.1"/>
    </source>
</evidence>
<proteinExistence type="predicted"/>
<dbReference type="EMBL" id="OB799146">
    <property type="protein sequence ID" value="CAD7435152.1"/>
    <property type="molecule type" value="Genomic_DNA"/>
</dbReference>
<name>A0A7R9HUR1_9NEOP</name>
<gene>
    <name evidence="1" type="ORF">TMSB3V08_LOCUS11800</name>
</gene>
<dbReference type="AlphaFoldDB" id="A0A7R9HUR1"/>